<accession>E8NEK1</accession>
<organism evidence="1 2">
    <name type="scientific">Microbacterium testaceum (strain StLB037)</name>
    <dbReference type="NCBI Taxonomy" id="979556"/>
    <lineage>
        <taxon>Bacteria</taxon>
        <taxon>Bacillati</taxon>
        <taxon>Actinomycetota</taxon>
        <taxon>Actinomycetes</taxon>
        <taxon>Micrococcales</taxon>
        <taxon>Microbacteriaceae</taxon>
        <taxon>Microbacterium</taxon>
    </lineage>
</organism>
<evidence type="ECO:0000313" key="1">
    <source>
        <dbReference type="EMBL" id="BAJ75086.1"/>
    </source>
</evidence>
<dbReference type="OrthoDB" id="5288829at2"/>
<dbReference type="KEGG" id="mts:MTES_2122"/>
<evidence type="ECO:0000313" key="2">
    <source>
        <dbReference type="Proteomes" id="UP000008975"/>
    </source>
</evidence>
<dbReference type="Proteomes" id="UP000008975">
    <property type="component" value="Chromosome"/>
</dbReference>
<dbReference type="EMBL" id="AP012052">
    <property type="protein sequence ID" value="BAJ75086.1"/>
    <property type="molecule type" value="Genomic_DNA"/>
</dbReference>
<dbReference type="RefSeq" id="WP_013585211.1">
    <property type="nucleotide sequence ID" value="NC_015125.1"/>
</dbReference>
<dbReference type="eggNOG" id="ENOG5032SGS">
    <property type="taxonomic scope" value="Bacteria"/>
</dbReference>
<reference key="2">
    <citation type="submission" date="2011-02" db="EMBL/GenBank/DDBJ databases">
        <title>Genome sequence of Microbacterium testaceum StLB037.</title>
        <authorList>
            <person name="Morohoshi T."/>
            <person name="Wang W.Z."/>
            <person name="Someya N."/>
            <person name="Ikeda T."/>
        </authorList>
    </citation>
    <scope>NUCLEOTIDE SEQUENCE</scope>
    <source>
        <strain>StLB037</strain>
    </source>
</reference>
<name>E8NEK1_MICTS</name>
<dbReference type="HOGENOM" id="CLU_059368_0_0_11"/>
<proteinExistence type="predicted"/>
<sequence length="345" mass="38750">MYPVEGRTTIASRLQSDDDWVFTSAFWELYLHEMYRRDNWTIAVEPPVDGVNTRPDFLVSKGETAYYVEARCLFSRGDRGAAARLQSVYDSLNTMDSGAFHLAVTPIKIGSQSPPTGKLRRGLELWLAGLDPDAGDFSLQDDRPDRRFEWSWQDWELVFFPMPRAASARNSPAKRALGAFIPAEAAFIDDISPLEEALSEKGSKYGSLDHPLVIAINTTSGFHDEEDTTQALYGRIGWRIDVEDPQAEATPVLANEGYWGRPGRPGHPHVAGLLLAEGIHYSQVSKYAPTFWPNPYASETIEPLSNWKVAQPTAQGMEYRRPTQLPHQYFGLEEGWPIGDPFPRC</sequence>
<gene>
    <name evidence="1" type="ordered locus">MTES_2122</name>
</gene>
<dbReference type="AlphaFoldDB" id="E8NEK1"/>
<reference evidence="1 2" key="1">
    <citation type="journal article" date="2011" name="J. Bacteriol.">
        <title>Genome sequence of Microbacterium testaceum StLB037, an N-acylhomoserine lactone-degrading bacterium isolated from potato leaves.</title>
        <authorList>
            <person name="Morohoshi T."/>
            <person name="Wang W.-Z."/>
            <person name="Someya N."/>
            <person name="Ikeda T."/>
        </authorList>
    </citation>
    <scope>NUCLEOTIDE SEQUENCE [LARGE SCALE GENOMIC DNA]</scope>
    <source>
        <strain evidence="1 2">StLB037</strain>
    </source>
</reference>
<protein>
    <submittedName>
        <fullName evidence="1">Hemolysin activation/secretion protein</fullName>
    </submittedName>
</protein>